<keyword evidence="11" id="KW-0325">Glycoprotein</keyword>
<keyword evidence="1 20" id="KW-0813">Transport</keyword>
<comment type="catalytic activity">
    <reaction evidence="17">
        <text>Na(+)(in) = Na(+)(out)</text>
        <dbReference type="Rhea" id="RHEA:34963"/>
        <dbReference type="ChEBI" id="CHEBI:29101"/>
    </reaction>
</comment>
<dbReference type="InterPro" id="IPR006202">
    <property type="entry name" value="Neur_chan_lig-bd"/>
</dbReference>
<dbReference type="GO" id="GO:0045211">
    <property type="term" value="C:postsynaptic membrane"/>
    <property type="evidence" value="ECO:0007669"/>
    <property type="project" value="UniProtKB-SubCell"/>
</dbReference>
<evidence type="ECO:0000256" key="17">
    <source>
        <dbReference type="ARBA" id="ARBA00036239"/>
    </source>
</evidence>
<evidence type="ECO:0000259" key="21">
    <source>
        <dbReference type="Pfam" id="PF02931"/>
    </source>
</evidence>
<keyword evidence="23" id="KW-1185">Reference proteome</keyword>
<name>A0A8T1SSE1_CHESE</name>
<keyword evidence="12" id="KW-0628">Postsynaptic cell membrane</keyword>
<dbReference type="FunFam" id="2.70.170.10:FF:000017">
    <property type="entry name" value="5-hydroxytryptamine receptor 3A"/>
    <property type="match status" value="1"/>
</dbReference>
<keyword evidence="13" id="KW-1071">Ligand-gated ion channel</keyword>
<sequence length="364" mass="41873">MWEAFLAILTLSLATGAAPEQLCKYDDVLQYLNISSEKAPPLRTIPKENWKEPLKVEIQFILISILSVTEKLQTVTVYFLVTMKWKNVFVTWNPQDFCNISNLVLPVDTFWFPYIIIYEQVDEEKSLSRPFLSITHNGIISTTQQHQVTITCSLEMRQFPFDTQMCNMSISSFMYSETDIILRSSQTTEEANKQSQLYHLTNGEWKFTNINIIQYTESLEEEEFAVITYEISMKRRPILYVLNLIFPTCALYLLDMAIMFSASSYGDKISFQLSLIIGESVLALILKDILPTSSDDPPIIVMFFIGVFVLMIMGVLETCLLMQLKKKPLNPLLKAMKLLRCRKQSRTTSGSLLSKQGWCLVTYI</sequence>
<keyword evidence="3 20" id="KW-0812">Transmembrane</keyword>
<evidence type="ECO:0000256" key="4">
    <source>
        <dbReference type="ARBA" id="ARBA00022729"/>
    </source>
</evidence>
<feature type="chain" id="PRO_5035968260" evidence="20">
    <location>
        <begin position="20"/>
        <end position="364"/>
    </location>
</feature>
<comment type="caution">
    <text evidence="22">The sequence shown here is derived from an EMBL/GenBank/DDBJ whole genome shotgun (WGS) entry which is preliminary data.</text>
</comment>
<comment type="catalytic activity">
    <reaction evidence="16">
        <text>K(+)(in) = K(+)(out)</text>
        <dbReference type="Rhea" id="RHEA:29463"/>
        <dbReference type="ChEBI" id="CHEBI:29103"/>
    </reaction>
</comment>
<evidence type="ECO:0000256" key="20">
    <source>
        <dbReference type="RuleBase" id="RU000687"/>
    </source>
</evidence>
<dbReference type="Proteomes" id="UP000765507">
    <property type="component" value="Unassembled WGS sequence"/>
</dbReference>
<dbReference type="GO" id="GO:0005230">
    <property type="term" value="F:extracellular ligand-gated monoatomic ion channel activity"/>
    <property type="evidence" value="ECO:0007669"/>
    <property type="project" value="InterPro"/>
</dbReference>
<dbReference type="OrthoDB" id="6097796at2759"/>
<evidence type="ECO:0000256" key="2">
    <source>
        <dbReference type="ARBA" id="ARBA00022475"/>
    </source>
</evidence>
<keyword evidence="5 20" id="KW-1133">Transmembrane helix</keyword>
<keyword evidence="10 22" id="KW-0675">Receptor</keyword>
<organism evidence="22 23">
    <name type="scientific">Chelydra serpentina</name>
    <name type="common">Snapping turtle</name>
    <name type="synonym">Testudo serpentina</name>
    <dbReference type="NCBI Taxonomy" id="8475"/>
    <lineage>
        <taxon>Eukaryota</taxon>
        <taxon>Metazoa</taxon>
        <taxon>Chordata</taxon>
        <taxon>Craniata</taxon>
        <taxon>Vertebrata</taxon>
        <taxon>Euteleostomi</taxon>
        <taxon>Archelosauria</taxon>
        <taxon>Testudinata</taxon>
        <taxon>Testudines</taxon>
        <taxon>Cryptodira</taxon>
        <taxon>Durocryptodira</taxon>
        <taxon>Americhelydia</taxon>
        <taxon>Chelydroidea</taxon>
        <taxon>Chelydridae</taxon>
        <taxon>Chelydra</taxon>
    </lineage>
</organism>
<evidence type="ECO:0000256" key="7">
    <source>
        <dbReference type="ARBA" id="ARBA00023065"/>
    </source>
</evidence>
<evidence type="ECO:0000256" key="18">
    <source>
        <dbReference type="ARBA" id="ARBA00036634"/>
    </source>
</evidence>
<evidence type="ECO:0000256" key="8">
    <source>
        <dbReference type="ARBA" id="ARBA00023136"/>
    </source>
</evidence>
<dbReference type="InterPro" id="IPR036734">
    <property type="entry name" value="Neur_chan_lig-bd_sf"/>
</dbReference>
<keyword evidence="7 20" id="KW-0406">Ion transport</keyword>
<dbReference type="InterPro" id="IPR038050">
    <property type="entry name" value="Neuro_actylchol_rec"/>
</dbReference>
<reference evidence="22 23" key="1">
    <citation type="journal article" date="2020" name="G3 (Bethesda)">
        <title>Draft Genome of the Common Snapping Turtle, Chelydra serpentina, a Model for Phenotypic Plasticity in Reptiles.</title>
        <authorList>
            <person name="Das D."/>
            <person name="Singh S.K."/>
            <person name="Bierstedt J."/>
            <person name="Erickson A."/>
            <person name="Galli G.L.J."/>
            <person name="Crossley D.A. 2nd"/>
            <person name="Rhen T."/>
        </authorList>
    </citation>
    <scope>NUCLEOTIDE SEQUENCE [LARGE SCALE GENOMIC DNA]</scope>
    <source>
        <strain evidence="22">KW</strain>
    </source>
</reference>
<dbReference type="PANTHER" id="PTHR18945">
    <property type="entry name" value="NEUROTRANSMITTER GATED ION CHANNEL"/>
    <property type="match status" value="1"/>
</dbReference>
<dbReference type="SUPFAM" id="SSF63712">
    <property type="entry name" value="Nicotinic receptor ligand binding domain-like"/>
    <property type="match status" value="1"/>
</dbReference>
<keyword evidence="8 20" id="KW-0472">Membrane</keyword>
<dbReference type="Gene3D" id="1.20.58.390">
    <property type="entry name" value="Neurotransmitter-gated ion-channel transmembrane domain"/>
    <property type="match status" value="1"/>
</dbReference>
<evidence type="ECO:0000256" key="13">
    <source>
        <dbReference type="ARBA" id="ARBA00023286"/>
    </source>
</evidence>
<keyword evidence="14 20" id="KW-0407">Ion channel</keyword>
<evidence type="ECO:0000256" key="3">
    <source>
        <dbReference type="ARBA" id="ARBA00022692"/>
    </source>
</evidence>
<comment type="catalytic activity">
    <reaction evidence="18">
        <text>Ca(2+)(in) = Ca(2+)(out)</text>
        <dbReference type="Rhea" id="RHEA:29671"/>
        <dbReference type="ChEBI" id="CHEBI:29108"/>
    </reaction>
</comment>
<keyword evidence="6" id="KW-0770">Synapse</keyword>
<dbReference type="AlphaFoldDB" id="A0A8T1SSE1"/>
<comment type="function">
    <text evidence="19">Forms serotonin (5-hydroxytryptamine/5-HT3)-activated cation-selective channel complexes, which when activated cause fast, depolarizing responses in neurons.</text>
</comment>
<dbReference type="PROSITE" id="PS00236">
    <property type="entry name" value="NEUROTR_ION_CHANNEL"/>
    <property type="match status" value="1"/>
</dbReference>
<evidence type="ECO:0000256" key="5">
    <source>
        <dbReference type="ARBA" id="ARBA00022989"/>
    </source>
</evidence>
<evidence type="ECO:0000256" key="14">
    <source>
        <dbReference type="ARBA" id="ARBA00023303"/>
    </source>
</evidence>
<dbReference type="Pfam" id="PF02931">
    <property type="entry name" value="Neur_chan_LBD"/>
    <property type="match status" value="1"/>
</dbReference>
<keyword evidence="9" id="KW-1015">Disulfide bond</keyword>
<gene>
    <name evidence="22" type="ORF">G0U57_001282</name>
</gene>
<dbReference type="InterPro" id="IPR018000">
    <property type="entry name" value="Neurotransmitter_ion_chnl_CS"/>
</dbReference>
<dbReference type="Gene3D" id="2.70.170.10">
    <property type="entry name" value="Neurotransmitter-gated ion-channel ligand-binding domain"/>
    <property type="match status" value="1"/>
</dbReference>
<evidence type="ECO:0000256" key="16">
    <source>
        <dbReference type="ARBA" id="ARBA00034430"/>
    </source>
</evidence>
<keyword evidence="4 20" id="KW-0732">Signal</keyword>
<evidence type="ECO:0000256" key="15">
    <source>
        <dbReference type="ARBA" id="ARBA00034104"/>
    </source>
</evidence>
<evidence type="ECO:0000256" key="19">
    <source>
        <dbReference type="ARBA" id="ARBA00037540"/>
    </source>
</evidence>
<feature type="transmembrane region" description="Helical" evidence="20">
    <location>
        <begin position="238"/>
        <end position="262"/>
    </location>
</feature>
<feature type="domain" description="Neurotransmitter-gated ion-channel ligand-binding" evidence="21">
    <location>
        <begin position="44"/>
        <end position="237"/>
    </location>
</feature>
<evidence type="ECO:0000256" key="12">
    <source>
        <dbReference type="ARBA" id="ARBA00023257"/>
    </source>
</evidence>
<evidence type="ECO:0000256" key="6">
    <source>
        <dbReference type="ARBA" id="ARBA00023018"/>
    </source>
</evidence>
<dbReference type="SUPFAM" id="SSF90112">
    <property type="entry name" value="Neurotransmitter-gated ion-channel transmembrane pore"/>
    <property type="match status" value="1"/>
</dbReference>
<proteinExistence type="inferred from homology"/>
<feature type="transmembrane region" description="Helical" evidence="20">
    <location>
        <begin position="299"/>
        <end position="324"/>
    </location>
</feature>
<evidence type="ECO:0000256" key="10">
    <source>
        <dbReference type="ARBA" id="ARBA00023170"/>
    </source>
</evidence>
<dbReference type="InterPro" id="IPR036719">
    <property type="entry name" value="Neuro-gated_channel_TM_sf"/>
</dbReference>
<accession>A0A8T1SSE1</accession>
<comment type="similarity">
    <text evidence="20">Belongs to the ligand-gated ion channel (TC 1.A.9) family.</text>
</comment>
<evidence type="ECO:0000256" key="1">
    <source>
        <dbReference type="ARBA" id="ARBA00022448"/>
    </source>
</evidence>
<comment type="subcellular location">
    <subcellularLocation>
        <location evidence="15">Postsynaptic cell membrane</location>
        <topology evidence="15">Multi-pass membrane protein</topology>
    </subcellularLocation>
</comment>
<dbReference type="InterPro" id="IPR006201">
    <property type="entry name" value="Neur_channel"/>
</dbReference>
<dbReference type="PRINTS" id="PR00252">
    <property type="entry name" value="NRIONCHANNEL"/>
</dbReference>
<evidence type="ECO:0000256" key="11">
    <source>
        <dbReference type="ARBA" id="ARBA00023180"/>
    </source>
</evidence>
<evidence type="ECO:0000313" key="22">
    <source>
        <dbReference type="EMBL" id="KAG6931637.1"/>
    </source>
</evidence>
<comment type="caution">
    <text evidence="20">Lacks conserved residue(s) required for the propagation of feature annotation.</text>
</comment>
<evidence type="ECO:0000313" key="23">
    <source>
        <dbReference type="Proteomes" id="UP000765507"/>
    </source>
</evidence>
<protein>
    <submittedName>
        <fullName evidence="22">5-hydroxytryptamine receptor 3A</fullName>
    </submittedName>
</protein>
<dbReference type="EMBL" id="JAHGAV010000117">
    <property type="protein sequence ID" value="KAG6931637.1"/>
    <property type="molecule type" value="Genomic_DNA"/>
</dbReference>
<feature type="signal peptide" evidence="20">
    <location>
        <begin position="1"/>
        <end position="19"/>
    </location>
</feature>
<evidence type="ECO:0000256" key="9">
    <source>
        <dbReference type="ARBA" id="ARBA00023157"/>
    </source>
</evidence>
<dbReference type="GO" id="GO:0004888">
    <property type="term" value="F:transmembrane signaling receptor activity"/>
    <property type="evidence" value="ECO:0007669"/>
    <property type="project" value="InterPro"/>
</dbReference>
<keyword evidence="2" id="KW-1003">Cell membrane</keyword>